<dbReference type="EMBL" id="KK852678">
    <property type="protein sequence ID" value="KDR18665.1"/>
    <property type="molecule type" value="Genomic_DNA"/>
</dbReference>
<feature type="compositionally biased region" description="Basic and acidic residues" evidence="1">
    <location>
        <begin position="120"/>
        <end position="130"/>
    </location>
</feature>
<sequence length="152" mass="16709">MGRKHESAYVQRRTSRRCASLPTCGVYDACPAERQAKQGHSTPSRDLVPTRSMPPRPVPALTCSPRTQNILRLSPHHTLSALTAIYTHTPCSGPRQIARRASRRLAGTPPDVTAPTNRDPSLHNEGDVKPYESAARLLDTEHVEVEGWDSAP</sequence>
<feature type="region of interest" description="Disordered" evidence="1">
    <location>
        <begin position="103"/>
        <end position="130"/>
    </location>
</feature>
<evidence type="ECO:0000256" key="1">
    <source>
        <dbReference type="SAM" id="MobiDB-lite"/>
    </source>
</evidence>
<name>A0A067R627_ZOONE</name>
<dbReference type="AlphaFoldDB" id="A0A067R627"/>
<evidence type="ECO:0000313" key="2">
    <source>
        <dbReference type="EMBL" id="KDR18665.1"/>
    </source>
</evidence>
<keyword evidence="3" id="KW-1185">Reference proteome</keyword>
<protein>
    <submittedName>
        <fullName evidence="2">Uncharacterized protein</fullName>
    </submittedName>
</protein>
<feature type="region of interest" description="Disordered" evidence="1">
    <location>
        <begin position="33"/>
        <end position="59"/>
    </location>
</feature>
<dbReference type="InParanoid" id="A0A067R627"/>
<gene>
    <name evidence="2" type="ORF">L798_07516</name>
</gene>
<dbReference type="Proteomes" id="UP000027135">
    <property type="component" value="Unassembled WGS sequence"/>
</dbReference>
<organism evidence="2 3">
    <name type="scientific">Zootermopsis nevadensis</name>
    <name type="common">Dampwood termite</name>
    <dbReference type="NCBI Taxonomy" id="136037"/>
    <lineage>
        <taxon>Eukaryota</taxon>
        <taxon>Metazoa</taxon>
        <taxon>Ecdysozoa</taxon>
        <taxon>Arthropoda</taxon>
        <taxon>Hexapoda</taxon>
        <taxon>Insecta</taxon>
        <taxon>Pterygota</taxon>
        <taxon>Neoptera</taxon>
        <taxon>Polyneoptera</taxon>
        <taxon>Dictyoptera</taxon>
        <taxon>Blattodea</taxon>
        <taxon>Blattoidea</taxon>
        <taxon>Termitoidae</taxon>
        <taxon>Termopsidae</taxon>
        <taxon>Zootermopsis</taxon>
    </lineage>
</organism>
<proteinExistence type="predicted"/>
<reference evidence="2 3" key="1">
    <citation type="journal article" date="2014" name="Nat. Commun.">
        <title>Molecular traces of alternative social organization in a termite genome.</title>
        <authorList>
            <person name="Terrapon N."/>
            <person name="Li C."/>
            <person name="Robertson H.M."/>
            <person name="Ji L."/>
            <person name="Meng X."/>
            <person name="Booth W."/>
            <person name="Chen Z."/>
            <person name="Childers C.P."/>
            <person name="Glastad K.M."/>
            <person name="Gokhale K."/>
            <person name="Gowin J."/>
            <person name="Gronenberg W."/>
            <person name="Hermansen R.A."/>
            <person name="Hu H."/>
            <person name="Hunt B.G."/>
            <person name="Huylmans A.K."/>
            <person name="Khalil S.M."/>
            <person name="Mitchell R.D."/>
            <person name="Munoz-Torres M.C."/>
            <person name="Mustard J.A."/>
            <person name="Pan H."/>
            <person name="Reese J.T."/>
            <person name="Scharf M.E."/>
            <person name="Sun F."/>
            <person name="Vogel H."/>
            <person name="Xiao J."/>
            <person name="Yang W."/>
            <person name="Yang Z."/>
            <person name="Yang Z."/>
            <person name="Zhou J."/>
            <person name="Zhu J."/>
            <person name="Brent C.S."/>
            <person name="Elsik C.G."/>
            <person name="Goodisman M.A."/>
            <person name="Liberles D.A."/>
            <person name="Roe R.M."/>
            <person name="Vargo E.L."/>
            <person name="Vilcinskas A."/>
            <person name="Wang J."/>
            <person name="Bornberg-Bauer E."/>
            <person name="Korb J."/>
            <person name="Zhang G."/>
            <person name="Liebig J."/>
        </authorList>
    </citation>
    <scope>NUCLEOTIDE SEQUENCE [LARGE SCALE GENOMIC DNA]</scope>
    <source>
        <tissue evidence="2">Whole organism</tissue>
    </source>
</reference>
<accession>A0A067R627</accession>
<evidence type="ECO:0000313" key="3">
    <source>
        <dbReference type="Proteomes" id="UP000027135"/>
    </source>
</evidence>